<organism evidence="1 2">
    <name type="scientific">Actinidia rufa</name>
    <dbReference type="NCBI Taxonomy" id="165716"/>
    <lineage>
        <taxon>Eukaryota</taxon>
        <taxon>Viridiplantae</taxon>
        <taxon>Streptophyta</taxon>
        <taxon>Embryophyta</taxon>
        <taxon>Tracheophyta</taxon>
        <taxon>Spermatophyta</taxon>
        <taxon>Magnoliopsida</taxon>
        <taxon>eudicotyledons</taxon>
        <taxon>Gunneridae</taxon>
        <taxon>Pentapetalae</taxon>
        <taxon>asterids</taxon>
        <taxon>Ericales</taxon>
        <taxon>Actinidiaceae</taxon>
        <taxon>Actinidia</taxon>
    </lineage>
</organism>
<dbReference type="EMBL" id="BJWL01000015">
    <property type="protein sequence ID" value="GFZ01602.1"/>
    <property type="molecule type" value="Genomic_DNA"/>
</dbReference>
<sequence length="124" mass="14609">MSQVEMFIRLEDDIKQAEKATGMIAQGEGPFKKQKEISVDYESQVRQGINVVFKELIYKFLARIRDKPYFRKPEPIGGDPQRSWKCSYHDEKGHKMENCRALKVFLDQLVREGHLKEFVDEEKT</sequence>
<dbReference type="AlphaFoldDB" id="A0A7J0FSC2"/>
<comment type="caution">
    <text evidence="1">The sequence shown here is derived from an EMBL/GenBank/DDBJ whole genome shotgun (WGS) entry which is preliminary data.</text>
</comment>
<reference evidence="1 2" key="1">
    <citation type="submission" date="2019-07" db="EMBL/GenBank/DDBJ databases">
        <title>De Novo Assembly of kiwifruit Actinidia rufa.</title>
        <authorList>
            <person name="Sugita-Konishi S."/>
            <person name="Sato K."/>
            <person name="Mori E."/>
            <person name="Abe Y."/>
            <person name="Kisaki G."/>
            <person name="Hamano K."/>
            <person name="Suezawa K."/>
            <person name="Otani M."/>
            <person name="Fukuda T."/>
            <person name="Manabe T."/>
            <person name="Gomi K."/>
            <person name="Tabuchi M."/>
            <person name="Akimitsu K."/>
            <person name="Kataoka I."/>
        </authorList>
    </citation>
    <scope>NUCLEOTIDE SEQUENCE [LARGE SCALE GENOMIC DNA]</scope>
    <source>
        <strain evidence="2">cv. Fuchu</strain>
    </source>
</reference>
<gene>
    <name evidence="1" type="ORF">Acr_15g0002110</name>
</gene>
<accession>A0A7J0FSC2</accession>
<proteinExistence type="predicted"/>
<keyword evidence="2" id="KW-1185">Reference proteome</keyword>
<dbReference type="OrthoDB" id="1740536at2759"/>
<dbReference type="Proteomes" id="UP000585474">
    <property type="component" value="Unassembled WGS sequence"/>
</dbReference>
<evidence type="ECO:0000313" key="2">
    <source>
        <dbReference type="Proteomes" id="UP000585474"/>
    </source>
</evidence>
<evidence type="ECO:0000313" key="1">
    <source>
        <dbReference type="EMBL" id="GFZ01602.1"/>
    </source>
</evidence>
<protein>
    <submittedName>
        <fullName evidence="1">Uncharacterized protein</fullName>
    </submittedName>
</protein>
<name>A0A7J0FSC2_9ERIC</name>